<dbReference type="InterPro" id="IPR036637">
    <property type="entry name" value="Phosphohistidine_dom_sf"/>
</dbReference>
<evidence type="ECO:0000259" key="3">
    <source>
        <dbReference type="Pfam" id="PF01326"/>
    </source>
</evidence>
<dbReference type="InterPro" id="IPR002192">
    <property type="entry name" value="PPDK_AMP/ATP-bd"/>
</dbReference>
<proteinExistence type="predicted"/>
<dbReference type="PANTHER" id="PTHR43615">
    <property type="entry name" value="PHOSPHOENOLPYRUVATE SYNTHASE-RELATED"/>
    <property type="match status" value="1"/>
</dbReference>
<sequence>MLQELRCADVATSGAKAAALGTMLRAGLPVPDGFVLTFDAYRLAAAGSFPRALRHEIQGAYSDRGWPIVAVRSSASGEDTVRASAAGAHESMLGIDGAEALLAAIRRCWNSLRSARAVAYRQVAELGGASDDSAMAVIVQEMVDADASGVMFTSPSPGGATLIESSWGLGPSVVEGRITPDSFRVTDDGTIDRRLGSKRSRLDASTGGLTSRVVDEPQRGSPSLDDEQVSTLVRLGSEIGVLLGGAQDIEWAMAGEKAWILQARPVTAAVPSPVEHAERTTAALAGAAASTGTASGVARIVRGPQDFSRVARGDILICPSTDPSWTPLLRVAGGVVTERGGPLAHAAIVARELGIPAVLGVTNATSRLTDGSLVSIDGDLGTVTERRPT</sequence>
<dbReference type="RefSeq" id="WP_166993212.1">
    <property type="nucleotide sequence ID" value="NZ_CP061169.1"/>
</dbReference>
<feature type="domain" description="PEP-utilising enzyme mobile" evidence="2">
    <location>
        <begin position="312"/>
        <end position="381"/>
    </location>
</feature>
<dbReference type="Pfam" id="PF00391">
    <property type="entry name" value="PEP-utilizers"/>
    <property type="match status" value="1"/>
</dbReference>
<reference evidence="4 5" key="1">
    <citation type="submission" date="2020-12" db="EMBL/GenBank/DDBJ databases">
        <title>Microbacterium sp. HY060.</title>
        <authorList>
            <person name="Zhou J."/>
        </authorList>
    </citation>
    <scope>NUCLEOTIDE SEQUENCE [LARGE SCALE GENOMIC DNA]</scope>
    <source>
        <strain evidence="4 5">HY60</strain>
    </source>
</reference>
<dbReference type="InterPro" id="IPR051549">
    <property type="entry name" value="PEP_Utilizing_Enz"/>
</dbReference>
<name>A0ABX6YH05_9MICO</name>
<dbReference type="InterPro" id="IPR008279">
    <property type="entry name" value="PEP-util_enz_mobile_dom"/>
</dbReference>
<evidence type="ECO:0000313" key="5">
    <source>
        <dbReference type="Proteomes" id="UP000662814"/>
    </source>
</evidence>
<dbReference type="InterPro" id="IPR013815">
    <property type="entry name" value="ATP_grasp_subdomain_1"/>
</dbReference>
<dbReference type="Gene3D" id="3.50.30.10">
    <property type="entry name" value="Phosphohistidine domain"/>
    <property type="match status" value="1"/>
</dbReference>
<feature type="domain" description="Pyruvate phosphate dikinase AMP/ATP-binding" evidence="3">
    <location>
        <begin position="46"/>
        <end position="277"/>
    </location>
</feature>
<dbReference type="Gene3D" id="3.30.470.20">
    <property type="entry name" value="ATP-grasp fold, B domain"/>
    <property type="match status" value="1"/>
</dbReference>
<organism evidence="4 5">
    <name type="scientific">Paramicrobacterium chengjingii</name>
    <dbReference type="NCBI Taxonomy" id="2769067"/>
    <lineage>
        <taxon>Bacteria</taxon>
        <taxon>Bacillati</taxon>
        <taxon>Actinomycetota</taxon>
        <taxon>Actinomycetes</taxon>
        <taxon>Micrococcales</taxon>
        <taxon>Microbacteriaceae</taxon>
        <taxon>Paramicrobacterium</taxon>
    </lineage>
</organism>
<dbReference type="SUPFAM" id="SSF56059">
    <property type="entry name" value="Glutathione synthetase ATP-binding domain-like"/>
    <property type="match status" value="1"/>
</dbReference>
<dbReference type="Gene3D" id="3.30.1490.20">
    <property type="entry name" value="ATP-grasp fold, A domain"/>
    <property type="match status" value="2"/>
</dbReference>
<protein>
    <submittedName>
        <fullName evidence="4">Pyruvate, phosphate dikinase</fullName>
    </submittedName>
</protein>
<dbReference type="SUPFAM" id="SSF52009">
    <property type="entry name" value="Phosphohistidine domain"/>
    <property type="match status" value="1"/>
</dbReference>
<feature type="region of interest" description="Disordered" evidence="1">
    <location>
        <begin position="194"/>
        <end position="226"/>
    </location>
</feature>
<gene>
    <name evidence="4" type="ORF">HCR76_13960</name>
</gene>
<dbReference type="EMBL" id="CP061169">
    <property type="protein sequence ID" value="QPZ37900.1"/>
    <property type="molecule type" value="Genomic_DNA"/>
</dbReference>
<accession>A0ABX6YH05</accession>
<dbReference type="Pfam" id="PF01326">
    <property type="entry name" value="PPDK_N"/>
    <property type="match status" value="1"/>
</dbReference>
<keyword evidence="5" id="KW-1185">Reference proteome</keyword>
<dbReference type="PANTHER" id="PTHR43615:SF1">
    <property type="entry name" value="PPDK_N DOMAIN-CONTAINING PROTEIN"/>
    <property type="match status" value="1"/>
</dbReference>
<dbReference type="Proteomes" id="UP000662814">
    <property type="component" value="Chromosome"/>
</dbReference>
<evidence type="ECO:0000259" key="2">
    <source>
        <dbReference type="Pfam" id="PF00391"/>
    </source>
</evidence>
<keyword evidence="4" id="KW-0670">Pyruvate</keyword>
<evidence type="ECO:0000313" key="4">
    <source>
        <dbReference type="EMBL" id="QPZ37900.1"/>
    </source>
</evidence>
<evidence type="ECO:0000256" key="1">
    <source>
        <dbReference type="SAM" id="MobiDB-lite"/>
    </source>
</evidence>